<dbReference type="KEGG" id="rhoz:GXP67_15670"/>
<name>A0A6C0GJ70_9BACT</name>
<gene>
    <name evidence="1" type="ORF">GXP67_15670</name>
</gene>
<reference evidence="1 2" key="1">
    <citation type="submission" date="2020-01" db="EMBL/GenBank/DDBJ databases">
        <authorList>
            <person name="Kim M.K."/>
        </authorList>
    </citation>
    <scope>NUCLEOTIDE SEQUENCE [LARGE SCALE GENOMIC DNA]</scope>
    <source>
        <strain evidence="1 2">172606-1</strain>
    </source>
</reference>
<evidence type="ECO:0008006" key="3">
    <source>
        <dbReference type="Google" id="ProtNLM"/>
    </source>
</evidence>
<sequence length="297" mass="33549">MKKVYLGFMALLFVACDNNTQPSEKAFLDSLDNVKVQTPPVSKEVLGDIIQSIPSPLEISSLIKGMGVKYDKSILNSTGNLSNYNTNYKRALNLGIYSTDLGYANIYNQNQDALYYLDAVRETANGLNIGQFFDFGTIKRLATNSNNMDSLLLITTTNFEKINRHLQDQERSNLSILILTGGWLEALYLTCEVVQKYPNQAFNERIGEQKVILDQLLLLLSFYNQDPSVQTLISDLTLLQKHFERVKITYTYKESTMKEVDGVLMVVDNSTSKIDMTSEDLKNIFESTGSIRKKIIS</sequence>
<evidence type="ECO:0000313" key="1">
    <source>
        <dbReference type="EMBL" id="QHT67977.1"/>
    </source>
</evidence>
<keyword evidence="2" id="KW-1185">Reference proteome</keyword>
<evidence type="ECO:0000313" key="2">
    <source>
        <dbReference type="Proteomes" id="UP000480178"/>
    </source>
</evidence>
<dbReference type="PROSITE" id="PS51257">
    <property type="entry name" value="PROKAR_LIPOPROTEIN"/>
    <property type="match status" value="1"/>
</dbReference>
<protein>
    <recommendedName>
        <fullName evidence="3">Lipoprotein</fullName>
    </recommendedName>
</protein>
<accession>A0A6C0GJ70</accession>
<proteinExistence type="predicted"/>
<dbReference type="AlphaFoldDB" id="A0A6C0GJ70"/>
<dbReference type="Proteomes" id="UP000480178">
    <property type="component" value="Chromosome"/>
</dbReference>
<organism evidence="1 2">
    <name type="scientific">Rhodocytophaga rosea</name>
    <dbReference type="NCBI Taxonomy" id="2704465"/>
    <lineage>
        <taxon>Bacteria</taxon>
        <taxon>Pseudomonadati</taxon>
        <taxon>Bacteroidota</taxon>
        <taxon>Cytophagia</taxon>
        <taxon>Cytophagales</taxon>
        <taxon>Rhodocytophagaceae</taxon>
        <taxon>Rhodocytophaga</taxon>
    </lineage>
</organism>
<dbReference type="EMBL" id="CP048222">
    <property type="protein sequence ID" value="QHT67977.1"/>
    <property type="molecule type" value="Genomic_DNA"/>
</dbReference>
<dbReference type="RefSeq" id="WP_162443998.1">
    <property type="nucleotide sequence ID" value="NZ_CP048222.1"/>
</dbReference>